<keyword evidence="2" id="KW-1185">Reference proteome</keyword>
<evidence type="ECO:0000313" key="1">
    <source>
        <dbReference type="EMBL" id="GFY79134.1"/>
    </source>
</evidence>
<name>A0A8X6YWG0_9ARAC</name>
<organism evidence="1 2">
    <name type="scientific">Trichonephila inaurata madagascariensis</name>
    <dbReference type="NCBI Taxonomy" id="2747483"/>
    <lineage>
        <taxon>Eukaryota</taxon>
        <taxon>Metazoa</taxon>
        <taxon>Ecdysozoa</taxon>
        <taxon>Arthropoda</taxon>
        <taxon>Chelicerata</taxon>
        <taxon>Arachnida</taxon>
        <taxon>Araneae</taxon>
        <taxon>Araneomorphae</taxon>
        <taxon>Entelegynae</taxon>
        <taxon>Araneoidea</taxon>
        <taxon>Nephilidae</taxon>
        <taxon>Trichonephila</taxon>
        <taxon>Trichonephila inaurata</taxon>
    </lineage>
</organism>
<protein>
    <submittedName>
        <fullName evidence="1">Uncharacterized protein</fullName>
    </submittedName>
</protein>
<dbReference type="AlphaFoldDB" id="A0A8X6YWG0"/>
<gene>
    <name evidence="1" type="ORF">TNIN_157851</name>
</gene>
<comment type="caution">
    <text evidence="1">The sequence shown here is derived from an EMBL/GenBank/DDBJ whole genome shotgun (WGS) entry which is preliminary data.</text>
</comment>
<sequence length="92" mass="10545">MAVKGAILCRLKRDETKDGWDSRQLFERVARQHGGTIVFGKSAGEETKNIERPFNCQKSFYFNDFSETKDEGVFEILHGCIENQLSQTEIVD</sequence>
<evidence type="ECO:0000313" key="2">
    <source>
        <dbReference type="Proteomes" id="UP000886998"/>
    </source>
</evidence>
<dbReference type="EMBL" id="BMAV01023420">
    <property type="protein sequence ID" value="GFY79134.1"/>
    <property type="molecule type" value="Genomic_DNA"/>
</dbReference>
<proteinExistence type="predicted"/>
<accession>A0A8X6YWG0</accession>
<dbReference type="Proteomes" id="UP000886998">
    <property type="component" value="Unassembled WGS sequence"/>
</dbReference>
<reference evidence="1" key="1">
    <citation type="submission" date="2020-08" db="EMBL/GenBank/DDBJ databases">
        <title>Multicomponent nature underlies the extraordinary mechanical properties of spider dragline silk.</title>
        <authorList>
            <person name="Kono N."/>
            <person name="Nakamura H."/>
            <person name="Mori M."/>
            <person name="Yoshida Y."/>
            <person name="Ohtoshi R."/>
            <person name="Malay A.D."/>
            <person name="Moran D.A.P."/>
            <person name="Tomita M."/>
            <person name="Numata K."/>
            <person name="Arakawa K."/>
        </authorList>
    </citation>
    <scope>NUCLEOTIDE SEQUENCE</scope>
</reference>